<comment type="caution">
    <text evidence="13">The sequence shown here is derived from an EMBL/GenBank/DDBJ whole genome shotgun (WGS) entry which is preliminary data.</text>
</comment>
<evidence type="ECO:0000256" key="9">
    <source>
        <dbReference type="ARBA" id="ARBA00023004"/>
    </source>
</evidence>
<dbReference type="EMBL" id="LAZR01058885">
    <property type="protein sequence ID" value="KKK68968.1"/>
    <property type="molecule type" value="Genomic_DNA"/>
</dbReference>
<accession>A0A0F8XJA6</accession>
<dbReference type="InterPro" id="IPR036895">
    <property type="entry name" value="Uracil-DNA_glycosylase-like_sf"/>
</dbReference>
<dbReference type="Pfam" id="PF03167">
    <property type="entry name" value="UDG"/>
    <property type="match status" value="1"/>
</dbReference>
<evidence type="ECO:0000256" key="2">
    <source>
        <dbReference type="ARBA" id="ARBA00006521"/>
    </source>
</evidence>
<gene>
    <name evidence="13" type="ORF">LCGC14_2938760</name>
</gene>
<dbReference type="SMART" id="SM00987">
    <property type="entry name" value="UreE_C"/>
    <property type="match status" value="1"/>
</dbReference>
<dbReference type="GO" id="GO:0004844">
    <property type="term" value="F:uracil DNA N-glycosylase activity"/>
    <property type="evidence" value="ECO:0007669"/>
    <property type="project" value="UniProtKB-EC"/>
</dbReference>
<dbReference type="NCBIfam" id="TIGR00758">
    <property type="entry name" value="UDG_fam4"/>
    <property type="match status" value="1"/>
</dbReference>
<dbReference type="CDD" id="cd10030">
    <property type="entry name" value="UDG-F4_TTUDGA_SPO1dp_like"/>
    <property type="match status" value="1"/>
</dbReference>
<evidence type="ECO:0000259" key="12">
    <source>
        <dbReference type="SMART" id="SM00986"/>
    </source>
</evidence>
<evidence type="ECO:0000256" key="5">
    <source>
        <dbReference type="ARBA" id="ARBA00022485"/>
    </source>
</evidence>
<comment type="similarity">
    <text evidence="2">Belongs to the uracil-DNA glycosylase (UDG) superfamily. Type 4 (UDGa) family.</text>
</comment>
<dbReference type="EC" id="3.2.2.27" evidence="3"/>
<evidence type="ECO:0000313" key="13">
    <source>
        <dbReference type="EMBL" id="KKK68968.1"/>
    </source>
</evidence>
<dbReference type="SUPFAM" id="SSF52141">
    <property type="entry name" value="Uracil-DNA glycosylase-like"/>
    <property type="match status" value="1"/>
</dbReference>
<proteinExistence type="inferred from homology"/>
<dbReference type="GO" id="GO:0046872">
    <property type="term" value="F:metal ion binding"/>
    <property type="evidence" value="ECO:0007669"/>
    <property type="project" value="UniProtKB-KW"/>
</dbReference>
<evidence type="ECO:0000256" key="10">
    <source>
        <dbReference type="ARBA" id="ARBA00023014"/>
    </source>
</evidence>
<keyword evidence="9" id="KW-0408">Iron</keyword>
<keyword evidence="5" id="KW-0004">4Fe-4S</keyword>
<evidence type="ECO:0000256" key="1">
    <source>
        <dbReference type="ARBA" id="ARBA00001400"/>
    </source>
</evidence>
<evidence type="ECO:0000256" key="7">
    <source>
        <dbReference type="ARBA" id="ARBA00022763"/>
    </source>
</evidence>
<comment type="catalytic activity">
    <reaction evidence="1">
        <text>Hydrolyzes single-stranded DNA or mismatched double-stranded DNA and polynucleotides, releasing free uracil.</text>
        <dbReference type="EC" id="3.2.2.27"/>
    </reaction>
</comment>
<protein>
    <recommendedName>
        <fullName evidence="4">Type-4 uracil-DNA glycosylase</fullName>
        <ecNumber evidence="3">3.2.2.27</ecNumber>
    </recommendedName>
</protein>
<evidence type="ECO:0000256" key="6">
    <source>
        <dbReference type="ARBA" id="ARBA00022723"/>
    </source>
</evidence>
<evidence type="ECO:0000256" key="4">
    <source>
        <dbReference type="ARBA" id="ARBA00019403"/>
    </source>
</evidence>
<keyword evidence="11" id="KW-0234">DNA repair</keyword>
<organism evidence="13">
    <name type="scientific">marine sediment metagenome</name>
    <dbReference type="NCBI Taxonomy" id="412755"/>
    <lineage>
        <taxon>unclassified sequences</taxon>
        <taxon>metagenomes</taxon>
        <taxon>ecological metagenomes</taxon>
    </lineage>
</organism>
<dbReference type="GO" id="GO:0006281">
    <property type="term" value="P:DNA repair"/>
    <property type="evidence" value="ECO:0007669"/>
    <property type="project" value="UniProtKB-KW"/>
</dbReference>
<reference evidence="13" key="1">
    <citation type="journal article" date="2015" name="Nature">
        <title>Complex archaea that bridge the gap between prokaryotes and eukaryotes.</title>
        <authorList>
            <person name="Spang A."/>
            <person name="Saw J.H."/>
            <person name="Jorgensen S.L."/>
            <person name="Zaremba-Niedzwiedzka K."/>
            <person name="Martijn J."/>
            <person name="Lind A.E."/>
            <person name="van Eijk R."/>
            <person name="Schleper C."/>
            <person name="Guy L."/>
            <person name="Ettema T.J."/>
        </authorList>
    </citation>
    <scope>NUCLEOTIDE SEQUENCE</scope>
</reference>
<sequence>MTSISISLDTCTECDLHKTRTQVVPGTGPTDATIALVGEAPGRDEDKTGRPFVGKAGNMLDSLIVQAGLRRSDLYITNRLKCKPVGNDLKSCPDAVVRCPELWLWSELRDLPNLKVVIALGLTAANLWHMGKRAKDISQAARVVFYKEEGSRIIIGSYHPSFAMRPGNEWARVEIVGSLRRAKELAQ</sequence>
<dbReference type="InterPro" id="IPR005122">
    <property type="entry name" value="Uracil-DNA_glycosylase-like"/>
</dbReference>
<keyword evidence="6" id="KW-0479">Metal-binding</keyword>
<keyword evidence="7" id="KW-0227">DNA damage</keyword>
<dbReference type="InterPro" id="IPR005273">
    <property type="entry name" value="Ura-DNA_glyco_family4"/>
</dbReference>
<name>A0A0F8XJA6_9ZZZZ</name>
<dbReference type="SMART" id="SM00986">
    <property type="entry name" value="UDG"/>
    <property type="match status" value="1"/>
</dbReference>
<dbReference type="AlphaFoldDB" id="A0A0F8XJA6"/>
<dbReference type="InterPro" id="IPR051536">
    <property type="entry name" value="UDG_Type-4/5"/>
</dbReference>
<feature type="domain" description="Uracil-DNA glycosylase-like" evidence="12">
    <location>
        <begin position="25"/>
        <end position="180"/>
    </location>
</feature>
<keyword evidence="8" id="KW-0378">Hydrolase</keyword>
<dbReference type="GO" id="GO:0051539">
    <property type="term" value="F:4 iron, 4 sulfur cluster binding"/>
    <property type="evidence" value="ECO:0007669"/>
    <property type="project" value="UniProtKB-KW"/>
</dbReference>
<evidence type="ECO:0000256" key="3">
    <source>
        <dbReference type="ARBA" id="ARBA00012030"/>
    </source>
</evidence>
<keyword evidence="10" id="KW-0411">Iron-sulfur</keyword>
<dbReference type="Gene3D" id="3.40.470.10">
    <property type="entry name" value="Uracil-DNA glycosylase-like domain"/>
    <property type="match status" value="1"/>
</dbReference>
<evidence type="ECO:0000256" key="11">
    <source>
        <dbReference type="ARBA" id="ARBA00023204"/>
    </source>
</evidence>
<dbReference type="PANTHER" id="PTHR33693:SF1">
    <property type="entry name" value="TYPE-4 URACIL-DNA GLYCOSYLASE"/>
    <property type="match status" value="1"/>
</dbReference>
<evidence type="ECO:0000256" key="8">
    <source>
        <dbReference type="ARBA" id="ARBA00022801"/>
    </source>
</evidence>
<dbReference type="PANTHER" id="PTHR33693">
    <property type="entry name" value="TYPE-5 URACIL-DNA GLYCOSYLASE"/>
    <property type="match status" value="1"/>
</dbReference>